<dbReference type="OrthoDB" id="4174719at2"/>
<dbReference type="InterPro" id="IPR002569">
    <property type="entry name" value="Met_Sox_Rdtase_MsrA_dom"/>
</dbReference>
<evidence type="ECO:0000313" key="6">
    <source>
        <dbReference type="EMBL" id="TWX59310.1"/>
    </source>
</evidence>
<evidence type="ECO:0000256" key="1">
    <source>
        <dbReference type="ARBA" id="ARBA00012502"/>
    </source>
</evidence>
<dbReference type="Pfam" id="PF01625">
    <property type="entry name" value="PMSR"/>
    <property type="match status" value="1"/>
</dbReference>
<comment type="catalytic activity">
    <reaction evidence="3">
        <text>L-methionyl-[protein] + [thioredoxin]-disulfide + H2O = L-methionyl-(S)-S-oxide-[protein] + [thioredoxin]-dithiol</text>
        <dbReference type="Rhea" id="RHEA:14217"/>
        <dbReference type="Rhea" id="RHEA-COMP:10698"/>
        <dbReference type="Rhea" id="RHEA-COMP:10700"/>
        <dbReference type="Rhea" id="RHEA-COMP:12313"/>
        <dbReference type="Rhea" id="RHEA-COMP:12315"/>
        <dbReference type="ChEBI" id="CHEBI:15377"/>
        <dbReference type="ChEBI" id="CHEBI:16044"/>
        <dbReference type="ChEBI" id="CHEBI:29950"/>
        <dbReference type="ChEBI" id="CHEBI:44120"/>
        <dbReference type="ChEBI" id="CHEBI:50058"/>
        <dbReference type="EC" id="1.8.4.11"/>
    </reaction>
</comment>
<protein>
    <recommendedName>
        <fullName evidence="1">peptide-methionine (S)-S-oxide reductase</fullName>
        <ecNumber evidence="1">1.8.4.11</ecNumber>
    </recommendedName>
</protein>
<comment type="caution">
    <text evidence="7">The sequence shown here is derived from an EMBL/GenBank/DDBJ whole genome shotgun (WGS) entry which is preliminary data.</text>
</comment>
<reference evidence="7 9" key="1">
    <citation type="submission" date="2019-07" db="EMBL/GenBank/DDBJ databases">
        <title>Genomes of sea-ice associated Colwellia species.</title>
        <authorList>
            <person name="Bowman J.P."/>
        </authorList>
    </citation>
    <scope>NUCLEOTIDE SEQUENCE [LARGE SCALE GENOMIC DNA]</scope>
    <source>
        <strain evidence="6 8">ACAM 607</strain>
        <strain evidence="7 9">IC036</strain>
    </source>
</reference>
<dbReference type="PANTHER" id="PTHR43774">
    <property type="entry name" value="PEPTIDE METHIONINE SULFOXIDE REDUCTASE"/>
    <property type="match status" value="1"/>
</dbReference>
<keyword evidence="2" id="KW-0560">Oxidoreductase</keyword>
<organism evidence="7 9">
    <name type="scientific">Colwellia hornerae</name>
    <dbReference type="NCBI Taxonomy" id="89402"/>
    <lineage>
        <taxon>Bacteria</taxon>
        <taxon>Pseudomonadati</taxon>
        <taxon>Pseudomonadota</taxon>
        <taxon>Gammaproteobacteria</taxon>
        <taxon>Alteromonadales</taxon>
        <taxon>Colwelliaceae</taxon>
        <taxon>Colwellia</taxon>
    </lineage>
</organism>
<dbReference type="AlphaFoldDB" id="A0A5C6Q8S7"/>
<sequence length="177" mass="20140">MHNENFSKVGLGGGCHWCTEGVFESLIGIKTVKQGWISSIGIDNEFSEAIEVYFDQALISLQTLIEIHLHTHASTSNHSMRQKYRSAIYTYNDDQNQEASNILDSLQSNFDKPIITKVLPFESFKENKGEFLNYLYNSPNKPFCKTYIHPKLSLLLTRFKPFVNSEKLASSGVILKN</sequence>
<dbReference type="Proteomes" id="UP000321525">
    <property type="component" value="Unassembled WGS sequence"/>
</dbReference>
<dbReference type="GO" id="GO:0008113">
    <property type="term" value="F:peptide-methionine (S)-S-oxide reductase activity"/>
    <property type="evidence" value="ECO:0007669"/>
    <property type="project" value="UniProtKB-EC"/>
</dbReference>
<evidence type="ECO:0000256" key="2">
    <source>
        <dbReference type="ARBA" id="ARBA00023002"/>
    </source>
</evidence>
<evidence type="ECO:0000256" key="4">
    <source>
        <dbReference type="ARBA" id="ARBA00048782"/>
    </source>
</evidence>
<keyword evidence="8" id="KW-1185">Reference proteome</keyword>
<dbReference type="SUPFAM" id="SSF55068">
    <property type="entry name" value="Peptide methionine sulfoxide reductase"/>
    <property type="match status" value="1"/>
</dbReference>
<dbReference type="EMBL" id="VOLR01000012">
    <property type="protein sequence ID" value="TWX59310.1"/>
    <property type="molecule type" value="Genomic_DNA"/>
</dbReference>
<dbReference type="EMBL" id="VOLQ01000023">
    <property type="protein sequence ID" value="TWX65435.1"/>
    <property type="molecule type" value="Genomic_DNA"/>
</dbReference>
<dbReference type="InterPro" id="IPR036509">
    <property type="entry name" value="Met_Sox_Rdtase_MsrA_sf"/>
</dbReference>
<dbReference type="Proteomes" id="UP000321917">
    <property type="component" value="Unassembled WGS sequence"/>
</dbReference>
<proteinExistence type="predicted"/>
<feature type="domain" description="Peptide methionine sulphoxide reductase MsrA" evidence="5">
    <location>
        <begin position="9"/>
        <end position="144"/>
    </location>
</feature>
<evidence type="ECO:0000313" key="8">
    <source>
        <dbReference type="Proteomes" id="UP000321525"/>
    </source>
</evidence>
<evidence type="ECO:0000259" key="5">
    <source>
        <dbReference type="Pfam" id="PF01625"/>
    </source>
</evidence>
<evidence type="ECO:0000256" key="3">
    <source>
        <dbReference type="ARBA" id="ARBA00047806"/>
    </source>
</evidence>
<evidence type="ECO:0000313" key="9">
    <source>
        <dbReference type="Proteomes" id="UP000321917"/>
    </source>
</evidence>
<accession>A0A5C6Q8S7</accession>
<gene>
    <name evidence="6" type="ORF">ESZ26_10095</name>
    <name evidence="7" type="ORF">ESZ27_12185</name>
</gene>
<dbReference type="Gene3D" id="3.30.1060.10">
    <property type="entry name" value="Peptide methionine sulphoxide reductase MsrA"/>
    <property type="match status" value="1"/>
</dbReference>
<name>A0A5C6Q8S7_9GAMM</name>
<comment type="catalytic activity">
    <reaction evidence="4">
        <text>[thioredoxin]-disulfide + L-methionine + H2O = L-methionine (S)-S-oxide + [thioredoxin]-dithiol</text>
        <dbReference type="Rhea" id="RHEA:19993"/>
        <dbReference type="Rhea" id="RHEA-COMP:10698"/>
        <dbReference type="Rhea" id="RHEA-COMP:10700"/>
        <dbReference type="ChEBI" id="CHEBI:15377"/>
        <dbReference type="ChEBI" id="CHEBI:29950"/>
        <dbReference type="ChEBI" id="CHEBI:50058"/>
        <dbReference type="ChEBI" id="CHEBI:57844"/>
        <dbReference type="ChEBI" id="CHEBI:58772"/>
        <dbReference type="EC" id="1.8.4.11"/>
    </reaction>
</comment>
<dbReference type="PANTHER" id="PTHR43774:SF1">
    <property type="entry name" value="PEPTIDE METHIONINE SULFOXIDE REDUCTASE MSRA 2"/>
    <property type="match status" value="1"/>
</dbReference>
<dbReference type="EC" id="1.8.4.11" evidence="1"/>
<evidence type="ECO:0000313" key="7">
    <source>
        <dbReference type="EMBL" id="TWX65435.1"/>
    </source>
</evidence>
<dbReference type="RefSeq" id="WP_146799506.1">
    <property type="nucleotide sequence ID" value="NZ_VOLP01000012.1"/>
</dbReference>